<evidence type="ECO:0000259" key="2">
    <source>
        <dbReference type="Pfam" id="PF01636"/>
    </source>
</evidence>
<feature type="non-terminal residue" evidence="3">
    <location>
        <position position="1"/>
    </location>
</feature>
<gene>
    <name evidence="3" type="ORF">EXIGLDRAFT_729287</name>
</gene>
<evidence type="ECO:0000256" key="1">
    <source>
        <dbReference type="SAM" id="Phobius"/>
    </source>
</evidence>
<accession>A0A165CN45</accession>
<evidence type="ECO:0000313" key="4">
    <source>
        <dbReference type="Proteomes" id="UP000077266"/>
    </source>
</evidence>
<dbReference type="Gene3D" id="3.90.1200.10">
    <property type="match status" value="1"/>
</dbReference>
<dbReference type="OrthoDB" id="10003767at2759"/>
<evidence type="ECO:0000313" key="3">
    <source>
        <dbReference type="EMBL" id="KZV82776.1"/>
    </source>
</evidence>
<dbReference type="InterPro" id="IPR011009">
    <property type="entry name" value="Kinase-like_dom_sf"/>
</dbReference>
<protein>
    <recommendedName>
        <fullName evidence="2">Aminoglycoside phosphotransferase domain-containing protein</fullName>
    </recommendedName>
</protein>
<dbReference type="InParanoid" id="A0A165CN45"/>
<proteinExistence type="predicted"/>
<keyword evidence="1" id="KW-0812">Transmembrane</keyword>
<dbReference type="PANTHER" id="PTHR21310:SF51">
    <property type="entry name" value="AMINOGLYCOSIDE PHOSPHOTRANSFERASE DOMAIN-CONTAINING PROTEIN"/>
    <property type="match status" value="1"/>
</dbReference>
<dbReference type="Pfam" id="PF01636">
    <property type="entry name" value="APH"/>
    <property type="match status" value="1"/>
</dbReference>
<dbReference type="InterPro" id="IPR002575">
    <property type="entry name" value="Aminoglycoside_PTrfase"/>
</dbReference>
<organism evidence="3 4">
    <name type="scientific">Exidia glandulosa HHB12029</name>
    <dbReference type="NCBI Taxonomy" id="1314781"/>
    <lineage>
        <taxon>Eukaryota</taxon>
        <taxon>Fungi</taxon>
        <taxon>Dikarya</taxon>
        <taxon>Basidiomycota</taxon>
        <taxon>Agaricomycotina</taxon>
        <taxon>Agaricomycetes</taxon>
        <taxon>Auriculariales</taxon>
        <taxon>Exidiaceae</taxon>
        <taxon>Exidia</taxon>
    </lineage>
</organism>
<dbReference type="InterPro" id="IPR051678">
    <property type="entry name" value="AGP_Transferase"/>
</dbReference>
<dbReference type="STRING" id="1314781.A0A165CN45"/>
<keyword evidence="4" id="KW-1185">Reference proteome</keyword>
<keyword evidence="1" id="KW-1133">Transmembrane helix</keyword>
<feature type="transmembrane region" description="Helical" evidence="1">
    <location>
        <begin position="15"/>
        <end position="34"/>
    </location>
</feature>
<reference evidence="3 4" key="1">
    <citation type="journal article" date="2016" name="Mol. Biol. Evol.">
        <title>Comparative Genomics of Early-Diverging Mushroom-Forming Fungi Provides Insights into the Origins of Lignocellulose Decay Capabilities.</title>
        <authorList>
            <person name="Nagy L.G."/>
            <person name="Riley R."/>
            <person name="Tritt A."/>
            <person name="Adam C."/>
            <person name="Daum C."/>
            <person name="Floudas D."/>
            <person name="Sun H."/>
            <person name="Yadav J.S."/>
            <person name="Pangilinan J."/>
            <person name="Larsson K.H."/>
            <person name="Matsuura K."/>
            <person name="Barry K."/>
            <person name="Labutti K."/>
            <person name="Kuo R."/>
            <person name="Ohm R.A."/>
            <person name="Bhattacharya S.S."/>
            <person name="Shirouzu T."/>
            <person name="Yoshinaga Y."/>
            <person name="Martin F.M."/>
            <person name="Grigoriev I.V."/>
            <person name="Hibbett D.S."/>
        </authorList>
    </citation>
    <scope>NUCLEOTIDE SEQUENCE [LARGE SCALE GENOMIC DNA]</scope>
    <source>
        <strain evidence="3 4">HHB12029</strain>
    </source>
</reference>
<dbReference type="SUPFAM" id="SSF56112">
    <property type="entry name" value="Protein kinase-like (PK-like)"/>
    <property type="match status" value="1"/>
</dbReference>
<keyword evidence="1" id="KW-0472">Membrane</keyword>
<dbReference type="EMBL" id="KV426304">
    <property type="protein sequence ID" value="KZV82776.1"/>
    <property type="molecule type" value="Genomic_DNA"/>
</dbReference>
<feature type="domain" description="Aminoglycoside phosphotransferase" evidence="2">
    <location>
        <begin position="56"/>
        <end position="243"/>
    </location>
</feature>
<sequence length="285" mass="32799">RCFCWSVVGRCSFGWYHVVYGVRFFCGSWCLLLLRFAAWLRVLRCGFFASFFIASRTSLPVPKLHAYSLDCDNALGHPYMIMDFARGTRLVDVWYDKKWWTGARSKTNTLRSLARHMVELSSIEFDRIGPDYPLGPSTTQHEYLRALAASLQLGMPNPYSLMVELFIGTLPDPRYDSAPFTLGHPDLVSQNVFMDDDTGEVSALIDWDGVAVVPRQLGALRYPSWLTVDWDPVAYEEYKDADEYDHADELHVYRAAYFITRKELWPEDEEDARNDDSDENDETAP</sequence>
<name>A0A165CN45_EXIGL</name>
<dbReference type="AlphaFoldDB" id="A0A165CN45"/>
<dbReference type="Proteomes" id="UP000077266">
    <property type="component" value="Unassembled WGS sequence"/>
</dbReference>
<dbReference type="PANTHER" id="PTHR21310">
    <property type="entry name" value="AMINOGLYCOSIDE PHOSPHOTRANSFERASE-RELATED-RELATED"/>
    <property type="match status" value="1"/>
</dbReference>